<reference evidence="1 2" key="1">
    <citation type="submission" date="2024-03" db="EMBL/GenBank/DDBJ databases">
        <title>The Acrasis kona genome and developmental transcriptomes reveal deep origins of eukaryotic multicellular pathways.</title>
        <authorList>
            <person name="Sheikh S."/>
            <person name="Fu C.-J."/>
            <person name="Brown M.W."/>
            <person name="Baldauf S.L."/>
        </authorList>
    </citation>
    <scope>NUCLEOTIDE SEQUENCE [LARGE SCALE GENOMIC DNA]</scope>
    <source>
        <strain evidence="1 2">ATCC MYA-3509</strain>
    </source>
</reference>
<gene>
    <name evidence="1" type="ORF">AKO1_014866</name>
</gene>
<protein>
    <submittedName>
        <fullName evidence="1">Uncharacterized protein</fullName>
    </submittedName>
</protein>
<accession>A0AAW2Z1G2</accession>
<organism evidence="1 2">
    <name type="scientific">Acrasis kona</name>
    <dbReference type="NCBI Taxonomy" id="1008807"/>
    <lineage>
        <taxon>Eukaryota</taxon>
        <taxon>Discoba</taxon>
        <taxon>Heterolobosea</taxon>
        <taxon>Tetramitia</taxon>
        <taxon>Eutetramitia</taxon>
        <taxon>Acrasidae</taxon>
        <taxon>Acrasis</taxon>
    </lineage>
</organism>
<evidence type="ECO:0000313" key="2">
    <source>
        <dbReference type="Proteomes" id="UP001431209"/>
    </source>
</evidence>
<evidence type="ECO:0000313" key="1">
    <source>
        <dbReference type="EMBL" id="KAL0483190.1"/>
    </source>
</evidence>
<sequence>MEYYLAPPERYKTKCQQRVRISNSNILSKQYSSYCTYILDFAYNTRVQIMGSQDNSDQGGTPRCKNEVNLLFK</sequence>
<keyword evidence="2" id="KW-1185">Reference proteome</keyword>
<dbReference type="Proteomes" id="UP001431209">
    <property type="component" value="Unassembled WGS sequence"/>
</dbReference>
<dbReference type="EMBL" id="JAOPGA020000945">
    <property type="protein sequence ID" value="KAL0483190.1"/>
    <property type="molecule type" value="Genomic_DNA"/>
</dbReference>
<proteinExistence type="predicted"/>
<name>A0AAW2Z1G2_9EUKA</name>
<dbReference type="AlphaFoldDB" id="A0AAW2Z1G2"/>
<comment type="caution">
    <text evidence="1">The sequence shown here is derived from an EMBL/GenBank/DDBJ whole genome shotgun (WGS) entry which is preliminary data.</text>
</comment>